<dbReference type="EMBL" id="CP014567">
    <property type="protein sequence ID" value="AVI06004.1"/>
    <property type="molecule type" value="Genomic_DNA"/>
</dbReference>
<dbReference type="EMBL" id="JAGHKT020000010">
    <property type="protein sequence ID" value="MCM5672703.1"/>
    <property type="molecule type" value="Genomic_DNA"/>
</dbReference>
<dbReference type="AlphaFoldDB" id="A0A3S7GU06"/>
<name>A0A3S7GU06_STAHO</name>
<reference evidence="1" key="1">
    <citation type="submission" date="2016-02" db="EMBL/GenBank/DDBJ databases">
        <title>Genomic sequence of a clinical Staphylococcus hominis isolate.</title>
        <authorList>
            <person name="McClure J.M."/>
            <person name="Zhang K."/>
        </authorList>
    </citation>
    <scope>NUCLEOTIDE SEQUENCE</scope>
    <source>
        <strain evidence="1">C34847</strain>
    </source>
</reference>
<organism evidence="1">
    <name type="scientific">Staphylococcus hominis</name>
    <dbReference type="NCBI Taxonomy" id="1290"/>
    <lineage>
        <taxon>Bacteria</taxon>
        <taxon>Bacillati</taxon>
        <taxon>Bacillota</taxon>
        <taxon>Bacilli</taxon>
        <taxon>Bacillales</taxon>
        <taxon>Staphylococcaceae</taxon>
        <taxon>Staphylococcus</taxon>
    </lineage>
</organism>
<dbReference type="PANTHER" id="PTHR34547">
    <property type="entry name" value="YACP-LIKE NYN DOMAIN PROTEIN"/>
    <property type="match status" value="1"/>
</dbReference>
<dbReference type="Proteomes" id="UP000665944">
    <property type="component" value="Unassembled WGS sequence"/>
</dbReference>
<dbReference type="PANTHER" id="PTHR34547:SF1">
    <property type="entry name" value="YACP-LIKE NYN DOMAIN PROTEIN"/>
    <property type="match status" value="1"/>
</dbReference>
<evidence type="ECO:0000313" key="2">
    <source>
        <dbReference type="EMBL" id="MCM5672703.1"/>
    </source>
</evidence>
<accession>A0A3S7GU06</accession>
<sequence length="176" mass="20555">MKDRYLIIDGYNMIGQSRELSKVARESLEEAREQLLDVIANYNAVVADEIVCVFDAYEQSGIEREYMYHGVKTVFTKEKETADSYIERYVYNLYNKHTTHITVVTSDMSEQHAIFGAGAYRVSSREMWRDLKENAMTVSKSVDDFNERKPRTRISLSKDVLAEFEKIRRGYGKKHK</sequence>
<evidence type="ECO:0000313" key="3">
    <source>
        <dbReference type="Proteomes" id="UP000665944"/>
    </source>
</evidence>
<keyword evidence="3" id="KW-1185">Reference proteome</keyword>
<evidence type="ECO:0000313" key="1">
    <source>
        <dbReference type="EMBL" id="AVI06004.1"/>
    </source>
</evidence>
<reference evidence="2 3" key="2">
    <citation type="submission" date="2022-06" db="EMBL/GenBank/DDBJ databases">
        <title>Staphylococcus hominis ShoR14 genome sequence.</title>
        <authorList>
            <person name="Yeo C.C."/>
            <person name="Chew C.H."/>
            <person name="Che Hamzah A.M."/>
            <person name="Al-Trad E.I."/>
        </authorList>
    </citation>
    <scope>NUCLEOTIDE SEQUENCE [LARGE SCALE GENOMIC DNA]</scope>
    <source>
        <strain evidence="2 3">ShoR14</strain>
    </source>
</reference>
<dbReference type="Pfam" id="PF05991">
    <property type="entry name" value="NYN_YacP"/>
    <property type="match status" value="1"/>
</dbReference>
<dbReference type="CDD" id="cd10912">
    <property type="entry name" value="PIN_YacP-like"/>
    <property type="match status" value="1"/>
</dbReference>
<protein>
    <submittedName>
        <fullName evidence="2">NYN domain-containing protein</fullName>
    </submittedName>
</protein>
<gene>
    <name evidence="1" type="ORF">AZE34_04185</name>
    <name evidence="2" type="ORF">J7T32_007980</name>
</gene>
<proteinExistence type="predicted"/>
<dbReference type="InterPro" id="IPR010298">
    <property type="entry name" value="YacP-like"/>
</dbReference>
<dbReference type="RefSeq" id="WP_017175311.1">
    <property type="nucleotide sequence ID" value="NZ_CANLYX010000008.1"/>
</dbReference>